<feature type="domain" description="RES" evidence="1">
    <location>
        <begin position="14"/>
        <end position="140"/>
    </location>
</feature>
<evidence type="ECO:0000259" key="1">
    <source>
        <dbReference type="SMART" id="SM00953"/>
    </source>
</evidence>
<dbReference type="EMBL" id="SACK01000002">
    <property type="protein sequence ID" value="RVU01926.1"/>
    <property type="molecule type" value="Genomic_DNA"/>
</dbReference>
<sequence length="154" mass="16953">MIIYRLSTANYITDLSGKGAEIAGGRWNTKGIPVLYTASSRALAVIEVAVHVPLGIIPTNYAMASIQLPDDASIHEIAIDALPPTWTKNPFIKETQQLGDSFIKAGKFLALKVPSASVAGDYNILLNPRHKDFREVQIVKTEAFEFDLRLFKKP</sequence>
<dbReference type="Pfam" id="PF08808">
    <property type="entry name" value="RES"/>
    <property type="match status" value="1"/>
</dbReference>
<keyword evidence="3" id="KW-1185">Reference proteome</keyword>
<comment type="caution">
    <text evidence="2">The sequence shown here is derived from an EMBL/GenBank/DDBJ whole genome shotgun (WGS) entry which is preliminary data.</text>
</comment>
<dbReference type="SMART" id="SM00953">
    <property type="entry name" value="RES"/>
    <property type="match status" value="1"/>
</dbReference>
<reference evidence="2 3" key="1">
    <citation type="submission" date="2019-01" db="EMBL/GenBank/DDBJ databases">
        <authorList>
            <person name="Chen W.-M."/>
        </authorList>
    </citation>
    <scope>NUCLEOTIDE SEQUENCE [LARGE SCALE GENOMIC DNA]</scope>
    <source>
        <strain evidence="2 3">YBJ-36</strain>
    </source>
</reference>
<protein>
    <submittedName>
        <fullName evidence="2">RES domain-containing protein</fullName>
    </submittedName>
</protein>
<gene>
    <name evidence="2" type="ORF">EOD41_08205</name>
</gene>
<evidence type="ECO:0000313" key="3">
    <source>
        <dbReference type="Proteomes" id="UP000282759"/>
    </source>
</evidence>
<name>A0A3S2Y2G8_9SPHI</name>
<dbReference type="RefSeq" id="WP_127704290.1">
    <property type="nucleotide sequence ID" value="NZ_SACK01000002.1"/>
</dbReference>
<accession>A0A3S2Y2G8</accession>
<dbReference type="AlphaFoldDB" id="A0A3S2Y2G8"/>
<dbReference type="InterPro" id="IPR014914">
    <property type="entry name" value="RES_dom"/>
</dbReference>
<dbReference type="OrthoDB" id="9789501at2"/>
<dbReference type="Proteomes" id="UP000282759">
    <property type="component" value="Unassembled WGS sequence"/>
</dbReference>
<proteinExistence type="predicted"/>
<organism evidence="2 3">
    <name type="scientific">Mucilaginibacter limnophilus</name>
    <dbReference type="NCBI Taxonomy" id="1932778"/>
    <lineage>
        <taxon>Bacteria</taxon>
        <taxon>Pseudomonadati</taxon>
        <taxon>Bacteroidota</taxon>
        <taxon>Sphingobacteriia</taxon>
        <taxon>Sphingobacteriales</taxon>
        <taxon>Sphingobacteriaceae</taxon>
        <taxon>Mucilaginibacter</taxon>
    </lineage>
</organism>
<evidence type="ECO:0000313" key="2">
    <source>
        <dbReference type="EMBL" id="RVU01926.1"/>
    </source>
</evidence>